<evidence type="ECO:0000313" key="2">
    <source>
        <dbReference type="EMBL" id="GIY02712.1"/>
    </source>
</evidence>
<reference evidence="2 3" key="1">
    <citation type="submission" date="2021-06" db="EMBL/GenBank/DDBJ databases">
        <title>Caerostris darwini draft genome.</title>
        <authorList>
            <person name="Kono N."/>
            <person name="Arakawa K."/>
        </authorList>
    </citation>
    <scope>NUCLEOTIDE SEQUENCE [LARGE SCALE GENOMIC DNA]</scope>
</reference>
<name>A0AAV4Q2U8_9ARAC</name>
<sequence>MDGKDMAAEANGKVPECDVTPGEPESKLASKESFWHIDRTMLRFKIHFFLYIGGGEDPSNHTLVKILSEGDYL</sequence>
<evidence type="ECO:0000313" key="3">
    <source>
        <dbReference type="Proteomes" id="UP001054837"/>
    </source>
</evidence>
<protein>
    <submittedName>
        <fullName evidence="2">Uncharacterized protein</fullName>
    </submittedName>
</protein>
<comment type="caution">
    <text evidence="2">The sequence shown here is derived from an EMBL/GenBank/DDBJ whole genome shotgun (WGS) entry which is preliminary data.</text>
</comment>
<dbReference type="Proteomes" id="UP001054837">
    <property type="component" value="Unassembled WGS sequence"/>
</dbReference>
<feature type="region of interest" description="Disordered" evidence="1">
    <location>
        <begin position="1"/>
        <end position="27"/>
    </location>
</feature>
<keyword evidence="3" id="KW-1185">Reference proteome</keyword>
<proteinExistence type="predicted"/>
<organism evidence="2 3">
    <name type="scientific">Caerostris darwini</name>
    <dbReference type="NCBI Taxonomy" id="1538125"/>
    <lineage>
        <taxon>Eukaryota</taxon>
        <taxon>Metazoa</taxon>
        <taxon>Ecdysozoa</taxon>
        <taxon>Arthropoda</taxon>
        <taxon>Chelicerata</taxon>
        <taxon>Arachnida</taxon>
        <taxon>Araneae</taxon>
        <taxon>Araneomorphae</taxon>
        <taxon>Entelegynae</taxon>
        <taxon>Araneoidea</taxon>
        <taxon>Araneidae</taxon>
        <taxon>Caerostris</taxon>
    </lineage>
</organism>
<accession>A0AAV4Q2U8</accession>
<dbReference type="AlphaFoldDB" id="A0AAV4Q2U8"/>
<gene>
    <name evidence="2" type="ORF">CDAR_448031</name>
</gene>
<dbReference type="EMBL" id="BPLQ01003724">
    <property type="protein sequence ID" value="GIY02712.1"/>
    <property type="molecule type" value="Genomic_DNA"/>
</dbReference>
<evidence type="ECO:0000256" key="1">
    <source>
        <dbReference type="SAM" id="MobiDB-lite"/>
    </source>
</evidence>